<keyword evidence="6" id="KW-0520">NAD</keyword>
<comment type="pathway">
    <text evidence="8">Amino-acid biosynthesis; L-lysine biosynthesis via DAP pathway; (S)-tetrahydrodipicolinate from L-aspartate: step 4/4.</text>
</comment>
<dbReference type="GO" id="GO:0009089">
    <property type="term" value="P:lysine biosynthetic process via diaminopimelate"/>
    <property type="evidence" value="ECO:0007669"/>
    <property type="project" value="InterPro"/>
</dbReference>
<sequence>MKVVISGYGKMGRMVEKILLEKGIECAGKSEDIAGFDRNLARECVCIDFTVPAAFRSNYRFLAENFKAVVVGTTGWDDIRDEVVSCFEKCGTPMIYASNFSIGVNVFFAVTDYISSLLGKTGGYSPYMVEKHHCHKLDAPSGTARSLADIIDRNMGTAMDIQSVRCGEIPGIHTIGFEGLNDRITMTHEAFSREGFARGAVEAALRTGEISGVHEFKEIVFGKPLENRF</sequence>
<evidence type="ECO:0000256" key="7">
    <source>
        <dbReference type="ARBA" id="ARBA00023154"/>
    </source>
</evidence>
<dbReference type="SUPFAM" id="SSF55347">
    <property type="entry name" value="Glyceraldehyde-3-phosphate dehydrogenase-like, C-terminal domain"/>
    <property type="match status" value="1"/>
</dbReference>
<evidence type="ECO:0000259" key="13">
    <source>
        <dbReference type="Pfam" id="PF05173"/>
    </source>
</evidence>
<evidence type="ECO:0000313" key="15">
    <source>
        <dbReference type="Proteomes" id="UP000810252"/>
    </source>
</evidence>
<keyword evidence="3" id="KW-0521">NADP</keyword>
<evidence type="ECO:0000256" key="6">
    <source>
        <dbReference type="ARBA" id="ARBA00023027"/>
    </source>
</evidence>
<dbReference type="InterPro" id="IPR036291">
    <property type="entry name" value="NAD(P)-bd_dom_sf"/>
</dbReference>
<dbReference type="Gene3D" id="3.30.360.10">
    <property type="entry name" value="Dihydrodipicolinate Reductase, domain 2"/>
    <property type="match status" value="1"/>
</dbReference>
<dbReference type="InterPro" id="IPR000846">
    <property type="entry name" value="DapB_N"/>
</dbReference>
<gene>
    <name evidence="14" type="ORF">IAC29_02150</name>
</gene>
<keyword evidence="2" id="KW-0028">Amino-acid biosynthesis</keyword>
<dbReference type="Gene3D" id="3.40.50.720">
    <property type="entry name" value="NAD(P)-binding Rossmann-like Domain"/>
    <property type="match status" value="1"/>
</dbReference>
<feature type="domain" description="Dihydrodipicolinate reductase C-terminal" evidence="13">
    <location>
        <begin position="103"/>
        <end position="218"/>
    </location>
</feature>
<accession>A0A9D9EHA1</accession>
<protein>
    <recommendedName>
        <fullName evidence="9">4-hydroxy-tetrahydrodipicolinate reductase</fullName>
        <ecNumber evidence="9">1.17.1.8</ecNumber>
    </recommendedName>
</protein>
<keyword evidence="4" id="KW-0220">Diaminopimelate biosynthesis</keyword>
<comment type="similarity">
    <text evidence="1">Belongs to the DapB family.</text>
</comment>
<evidence type="ECO:0000259" key="12">
    <source>
        <dbReference type="Pfam" id="PF01113"/>
    </source>
</evidence>
<comment type="catalytic activity">
    <reaction evidence="10">
        <text>(S)-2,3,4,5-tetrahydrodipicolinate + NADP(+) + H2O = (2S,4S)-4-hydroxy-2,3,4,5-tetrahydrodipicolinate + NADPH + H(+)</text>
        <dbReference type="Rhea" id="RHEA:35331"/>
        <dbReference type="ChEBI" id="CHEBI:15377"/>
        <dbReference type="ChEBI" id="CHEBI:15378"/>
        <dbReference type="ChEBI" id="CHEBI:16845"/>
        <dbReference type="ChEBI" id="CHEBI:57783"/>
        <dbReference type="ChEBI" id="CHEBI:58349"/>
        <dbReference type="ChEBI" id="CHEBI:67139"/>
        <dbReference type="EC" id="1.17.1.8"/>
    </reaction>
</comment>
<dbReference type="GO" id="GO:0005829">
    <property type="term" value="C:cytosol"/>
    <property type="evidence" value="ECO:0007669"/>
    <property type="project" value="TreeGrafter"/>
</dbReference>
<evidence type="ECO:0000256" key="2">
    <source>
        <dbReference type="ARBA" id="ARBA00022605"/>
    </source>
</evidence>
<evidence type="ECO:0000256" key="11">
    <source>
        <dbReference type="ARBA" id="ARBA00049396"/>
    </source>
</evidence>
<name>A0A9D9EHA1_9BACT</name>
<dbReference type="PANTHER" id="PTHR20836">
    <property type="entry name" value="DIHYDRODIPICOLINATE REDUCTASE"/>
    <property type="match status" value="1"/>
</dbReference>
<evidence type="ECO:0000256" key="9">
    <source>
        <dbReference type="ARBA" id="ARBA00038983"/>
    </source>
</evidence>
<dbReference type="EMBL" id="JADIMQ010000031">
    <property type="protein sequence ID" value="MBO8448056.1"/>
    <property type="molecule type" value="Genomic_DNA"/>
</dbReference>
<evidence type="ECO:0000256" key="1">
    <source>
        <dbReference type="ARBA" id="ARBA00006642"/>
    </source>
</evidence>
<comment type="catalytic activity">
    <reaction evidence="11">
        <text>(S)-2,3,4,5-tetrahydrodipicolinate + NAD(+) + H2O = (2S,4S)-4-hydroxy-2,3,4,5-tetrahydrodipicolinate + NADH + H(+)</text>
        <dbReference type="Rhea" id="RHEA:35323"/>
        <dbReference type="ChEBI" id="CHEBI:15377"/>
        <dbReference type="ChEBI" id="CHEBI:15378"/>
        <dbReference type="ChEBI" id="CHEBI:16845"/>
        <dbReference type="ChEBI" id="CHEBI:57540"/>
        <dbReference type="ChEBI" id="CHEBI:57945"/>
        <dbReference type="ChEBI" id="CHEBI:67139"/>
        <dbReference type="EC" id="1.17.1.8"/>
    </reaction>
</comment>
<dbReference type="PANTHER" id="PTHR20836:SF0">
    <property type="entry name" value="4-HYDROXY-TETRAHYDRODIPICOLINATE REDUCTASE 1, CHLOROPLASTIC-RELATED"/>
    <property type="match status" value="1"/>
</dbReference>
<evidence type="ECO:0000256" key="4">
    <source>
        <dbReference type="ARBA" id="ARBA00022915"/>
    </source>
</evidence>
<proteinExistence type="inferred from homology"/>
<evidence type="ECO:0000256" key="3">
    <source>
        <dbReference type="ARBA" id="ARBA00022857"/>
    </source>
</evidence>
<dbReference type="AlphaFoldDB" id="A0A9D9EHA1"/>
<dbReference type="GO" id="GO:0008839">
    <property type="term" value="F:4-hydroxy-tetrahydrodipicolinate reductase"/>
    <property type="evidence" value="ECO:0007669"/>
    <property type="project" value="UniProtKB-EC"/>
</dbReference>
<dbReference type="PIRSF" id="PIRSF000161">
    <property type="entry name" value="DHPR"/>
    <property type="match status" value="1"/>
</dbReference>
<dbReference type="Pfam" id="PF05173">
    <property type="entry name" value="DapB_C"/>
    <property type="match status" value="1"/>
</dbReference>
<dbReference type="EC" id="1.17.1.8" evidence="9"/>
<evidence type="ECO:0000256" key="10">
    <source>
        <dbReference type="ARBA" id="ARBA00049080"/>
    </source>
</evidence>
<dbReference type="Proteomes" id="UP000810252">
    <property type="component" value="Unassembled WGS sequence"/>
</dbReference>
<dbReference type="Pfam" id="PF01113">
    <property type="entry name" value="DapB_N"/>
    <property type="match status" value="1"/>
</dbReference>
<keyword evidence="5" id="KW-0560">Oxidoreductase</keyword>
<organism evidence="14 15">
    <name type="scientific">Candidatus Cryptobacteroides merdigallinarum</name>
    <dbReference type="NCBI Taxonomy" id="2840770"/>
    <lineage>
        <taxon>Bacteria</taxon>
        <taxon>Pseudomonadati</taxon>
        <taxon>Bacteroidota</taxon>
        <taxon>Bacteroidia</taxon>
        <taxon>Bacteroidales</taxon>
        <taxon>Candidatus Cryptobacteroides</taxon>
    </lineage>
</organism>
<dbReference type="GO" id="GO:0019877">
    <property type="term" value="P:diaminopimelate biosynthetic process"/>
    <property type="evidence" value="ECO:0007669"/>
    <property type="project" value="UniProtKB-KW"/>
</dbReference>
<evidence type="ECO:0000256" key="8">
    <source>
        <dbReference type="ARBA" id="ARBA00037922"/>
    </source>
</evidence>
<dbReference type="SUPFAM" id="SSF51735">
    <property type="entry name" value="NAD(P)-binding Rossmann-fold domains"/>
    <property type="match status" value="1"/>
</dbReference>
<feature type="domain" description="Dihydrodipicolinate reductase N-terminal" evidence="12">
    <location>
        <begin position="1"/>
        <end position="100"/>
    </location>
</feature>
<dbReference type="InterPro" id="IPR022663">
    <property type="entry name" value="DapB_C"/>
</dbReference>
<keyword evidence="7" id="KW-0457">Lysine biosynthesis</keyword>
<comment type="caution">
    <text evidence="14">The sequence shown here is derived from an EMBL/GenBank/DDBJ whole genome shotgun (WGS) entry which is preliminary data.</text>
</comment>
<reference evidence="14" key="2">
    <citation type="journal article" date="2021" name="PeerJ">
        <title>Extensive microbial diversity within the chicken gut microbiome revealed by metagenomics and culture.</title>
        <authorList>
            <person name="Gilroy R."/>
            <person name="Ravi A."/>
            <person name="Getino M."/>
            <person name="Pursley I."/>
            <person name="Horton D.L."/>
            <person name="Alikhan N.F."/>
            <person name="Baker D."/>
            <person name="Gharbi K."/>
            <person name="Hall N."/>
            <person name="Watson M."/>
            <person name="Adriaenssens E.M."/>
            <person name="Foster-Nyarko E."/>
            <person name="Jarju S."/>
            <person name="Secka A."/>
            <person name="Antonio M."/>
            <person name="Oren A."/>
            <person name="Chaudhuri R.R."/>
            <person name="La Ragione R."/>
            <person name="Hildebrand F."/>
            <person name="Pallen M.J."/>
        </authorList>
    </citation>
    <scope>NUCLEOTIDE SEQUENCE</scope>
    <source>
        <strain evidence="14">20514</strain>
    </source>
</reference>
<reference evidence="14" key="1">
    <citation type="submission" date="2020-10" db="EMBL/GenBank/DDBJ databases">
        <authorList>
            <person name="Gilroy R."/>
        </authorList>
    </citation>
    <scope>NUCLEOTIDE SEQUENCE</scope>
    <source>
        <strain evidence="14">20514</strain>
    </source>
</reference>
<evidence type="ECO:0000256" key="5">
    <source>
        <dbReference type="ARBA" id="ARBA00023002"/>
    </source>
</evidence>
<dbReference type="InterPro" id="IPR023940">
    <property type="entry name" value="DHDPR_bac"/>
</dbReference>
<evidence type="ECO:0000313" key="14">
    <source>
        <dbReference type="EMBL" id="MBO8448056.1"/>
    </source>
</evidence>